<protein>
    <recommendedName>
        <fullName evidence="6">Ankyrin repeat protein</fullName>
    </recommendedName>
</protein>
<dbReference type="PROSITE" id="PS50088">
    <property type="entry name" value="ANK_REPEAT"/>
    <property type="match status" value="3"/>
</dbReference>
<dbReference type="Pfam" id="PF12796">
    <property type="entry name" value="Ank_2"/>
    <property type="match status" value="1"/>
</dbReference>
<evidence type="ECO:0000256" key="1">
    <source>
        <dbReference type="ARBA" id="ARBA00022737"/>
    </source>
</evidence>
<dbReference type="SMART" id="SM00248">
    <property type="entry name" value="ANK"/>
    <property type="match status" value="3"/>
</dbReference>
<dbReference type="Gene3D" id="1.25.40.20">
    <property type="entry name" value="Ankyrin repeat-containing domain"/>
    <property type="match status" value="1"/>
</dbReference>
<dbReference type="SUPFAM" id="SSF48403">
    <property type="entry name" value="Ankyrin repeat"/>
    <property type="match status" value="1"/>
</dbReference>
<evidence type="ECO:0000256" key="2">
    <source>
        <dbReference type="ARBA" id="ARBA00023043"/>
    </source>
</evidence>
<comment type="caution">
    <text evidence="4">The sequence shown here is derived from an EMBL/GenBank/DDBJ whole genome shotgun (WGS) entry which is preliminary data.</text>
</comment>
<dbReference type="AlphaFoldDB" id="A0AB34KM60"/>
<dbReference type="Pfam" id="PF00023">
    <property type="entry name" value="Ank"/>
    <property type="match status" value="1"/>
</dbReference>
<dbReference type="InterPro" id="IPR036770">
    <property type="entry name" value="Ankyrin_rpt-contain_sf"/>
</dbReference>
<dbReference type="PANTHER" id="PTHR24171:SF9">
    <property type="entry name" value="ANKYRIN REPEAT DOMAIN-CONTAINING PROTEIN 39"/>
    <property type="match status" value="1"/>
</dbReference>
<proteinExistence type="predicted"/>
<evidence type="ECO:0000313" key="4">
    <source>
        <dbReference type="EMBL" id="KAL1584410.1"/>
    </source>
</evidence>
<feature type="repeat" description="ANK" evidence="3">
    <location>
        <begin position="84"/>
        <end position="116"/>
    </location>
</feature>
<dbReference type="Proteomes" id="UP000803884">
    <property type="component" value="Unassembled WGS sequence"/>
</dbReference>
<evidence type="ECO:0000256" key="3">
    <source>
        <dbReference type="PROSITE-ProRule" id="PRU00023"/>
    </source>
</evidence>
<reference evidence="4 5" key="1">
    <citation type="journal article" date="2020" name="Microbiol. Resour. Announc.">
        <title>Draft Genome Sequence of a Cladosporium Species Isolated from the Mesophotic Ascidian Didemnum maculosum.</title>
        <authorList>
            <person name="Gioti A."/>
            <person name="Siaperas R."/>
            <person name="Nikolaivits E."/>
            <person name="Le Goff G."/>
            <person name="Ouazzani J."/>
            <person name="Kotoulas G."/>
            <person name="Topakas E."/>
        </authorList>
    </citation>
    <scope>NUCLEOTIDE SEQUENCE [LARGE SCALE GENOMIC DNA]</scope>
    <source>
        <strain evidence="4 5">TM138-S3</strain>
    </source>
</reference>
<keyword evidence="1" id="KW-0677">Repeat</keyword>
<dbReference type="GeneID" id="96007762"/>
<organism evidence="4 5">
    <name type="scientific">Cladosporium halotolerans</name>
    <dbReference type="NCBI Taxonomy" id="1052096"/>
    <lineage>
        <taxon>Eukaryota</taxon>
        <taxon>Fungi</taxon>
        <taxon>Dikarya</taxon>
        <taxon>Ascomycota</taxon>
        <taxon>Pezizomycotina</taxon>
        <taxon>Dothideomycetes</taxon>
        <taxon>Dothideomycetidae</taxon>
        <taxon>Cladosporiales</taxon>
        <taxon>Cladosporiaceae</taxon>
        <taxon>Cladosporium</taxon>
    </lineage>
</organism>
<keyword evidence="5" id="KW-1185">Reference proteome</keyword>
<dbReference type="EMBL" id="JAAQHG020000026">
    <property type="protein sequence ID" value="KAL1584410.1"/>
    <property type="molecule type" value="Genomic_DNA"/>
</dbReference>
<keyword evidence="2 3" id="KW-0040">ANK repeat</keyword>
<feature type="repeat" description="ANK" evidence="3">
    <location>
        <begin position="151"/>
        <end position="183"/>
    </location>
</feature>
<gene>
    <name evidence="4" type="ORF">WHR41_06319</name>
</gene>
<dbReference type="PANTHER" id="PTHR24171">
    <property type="entry name" value="ANKYRIN REPEAT DOMAIN-CONTAINING PROTEIN 39-RELATED"/>
    <property type="match status" value="1"/>
</dbReference>
<dbReference type="InterPro" id="IPR002110">
    <property type="entry name" value="Ankyrin_rpt"/>
</dbReference>
<sequence>MATYTGNISTGDSKNHYGDACKWIQSLSSDANERHQPTPPPKPQLSEEALDDLYDKFRKALCDGQTHRMKHLLQLGADANWPFNGMPALSIAAHNGQIQTVEMLLAAGADVDALTSYGRRTALHSALYPKEKDIVELLIRAGADVNAKDDTGETPMHEAAMQDRGDAARLLIAAGATFDQKAGLLPTALEIGIKRGADWALEIEARRKCELSDS</sequence>
<accession>A0AB34KM60</accession>
<dbReference type="RefSeq" id="XP_069227516.1">
    <property type="nucleotide sequence ID" value="XM_069374924.1"/>
</dbReference>
<dbReference type="PROSITE" id="PS50297">
    <property type="entry name" value="ANK_REP_REGION"/>
    <property type="match status" value="3"/>
</dbReference>
<dbReference type="PRINTS" id="PR01415">
    <property type="entry name" value="ANKYRIN"/>
</dbReference>
<evidence type="ECO:0008006" key="6">
    <source>
        <dbReference type="Google" id="ProtNLM"/>
    </source>
</evidence>
<feature type="repeat" description="ANK" evidence="3">
    <location>
        <begin position="118"/>
        <end position="150"/>
    </location>
</feature>
<name>A0AB34KM60_9PEZI</name>
<evidence type="ECO:0000313" key="5">
    <source>
        <dbReference type="Proteomes" id="UP000803884"/>
    </source>
</evidence>